<evidence type="ECO:0008006" key="7">
    <source>
        <dbReference type="Google" id="ProtNLM"/>
    </source>
</evidence>
<evidence type="ECO:0000313" key="6">
    <source>
        <dbReference type="Proteomes" id="UP000054383"/>
    </source>
</evidence>
<dbReference type="Proteomes" id="UP000054383">
    <property type="component" value="Unassembled WGS sequence"/>
</dbReference>
<dbReference type="Pfam" id="PF13622">
    <property type="entry name" value="4HBT_3"/>
    <property type="match status" value="1"/>
</dbReference>
<sequence>MASNLAEQLAIEPLGLGKYQSKHFPPHGGNSAPIGYGGFTLAIALQAAIASVPAGFHIYSLMGNYLGPVSTKRKIICSVQETRSTRTFMTRRVQISQEQDNGKPTFICLDMLADFQNAEPALLTYSAPPRREYTHWKHCVSIDTRRQQMLDAGQITSTQSRIFETIFGGLRDFKYESRMCPEGIASQTLLGVNKDQPTTQDHLPLVERSSGDWFRATGDLKTPADNIAALSFIMDGMLSFLPLTHSRHFFDEVDACSSLDFAFRIFTPNVNLNNWHFRECTTHAAGFGRTFSEGRVWDEAGTLIGSMTQQSILRPKGKGQKHNL</sequence>
<name>A0A0U1LYY5_TALIS</name>
<accession>A0A0U1LYY5</accession>
<gene>
    <name evidence="5" type="ORF">PISL3812_05103</name>
</gene>
<organism evidence="5 6">
    <name type="scientific">Talaromyces islandicus</name>
    <name type="common">Penicillium islandicum</name>
    <dbReference type="NCBI Taxonomy" id="28573"/>
    <lineage>
        <taxon>Eukaryota</taxon>
        <taxon>Fungi</taxon>
        <taxon>Dikarya</taxon>
        <taxon>Ascomycota</taxon>
        <taxon>Pezizomycotina</taxon>
        <taxon>Eurotiomycetes</taxon>
        <taxon>Eurotiomycetidae</taxon>
        <taxon>Eurotiales</taxon>
        <taxon>Trichocomaceae</taxon>
        <taxon>Talaromyces</taxon>
        <taxon>Talaromyces sect. Islandici</taxon>
    </lineage>
</organism>
<comment type="similarity">
    <text evidence="1">Belongs to the C/M/P thioester hydrolase family.</text>
</comment>
<reference evidence="5 6" key="1">
    <citation type="submission" date="2015-04" db="EMBL/GenBank/DDBJ databases">
        <authorList>
            <person name="Syromyatnikov M.Y."/>
            <person name="Popov V.N."/>
        </authorList>
    </citation>
    <scope>NUCLEOTIDE SEQUENCE [LARGE SCALE GENOMIC DNA]</scope>
    <source>
        <strain evidence="5">WF-38-12</strain>
    </source>
</reference>
<dbReference type="Gene3D" id="2.40.160.210">
    <property type="entry name" value="Acyl-CoA thioesterase, double hotdog domain"/>
    <property type="match status" value="1"/>
</dbReference>
<evidence type="ECO:0000256" key="1">
    <source>
        <dbReference type="ARBA" id="ARBA00006538"/>
    </source>
</evidence>
<feature type="domain" description="Acyl-CoA thioesterase-like C-terminal" evidence="4">
    <location>
        <begin position="205"/>
        <end position="312"/>
    </location>
</feature>
<keyword evidence="2" id="KW-0378">Hydrolase</keyword>
<dbReference type="PANTHER" id="PTHR11066">
    <property type="entry name" value="ACYL-COA THIOESTERASE"/>
    <property type="match status" value="1"/>
</dbReference>
<evidence type="ECO:0000256" key="2">
    <source>
        <dbReference type="ARBA" id="ARBA00022801"/>
    </source>
</evidence>
<dbReference type="InterPro" id="IPR003703">
    <property type="entry name" value="Acyl_CoA_thio"/>
</dbReference>
<dbReference type="OrthoDB" id="68328at2759"/>
<dbReference type="OMA" id="NNWHFRE"/>
<dbReference type="InterPro" id="IPR042171">
    <property type="entry name" value="Acyl-CoA_hotdog"/>
</dbReference>
<dbReference type="PANTHER" id="PTHR11066:SF35">
    <property type="entry name" value="ACYL-COA THIOESTERASE II"/>
    <property type="match status" value="1"/>
</dbReference>
<keyword evidence="6" id="KW-1185">Reference proteome</keyword>
<protein>
    <recommendedName>
        <fullName evidence="7">Acyl-CoA thioesterase II</fullName>
    </recommendedName>
</protein>
<dbReference type="Pfam" id="PF20789">
    <property type="entry name" value="4HBT_3C"/>
    <property type="match status" value="1"/>
</dbReference>
<dbReference type="GO" id="GO:0047617">
    <property type="term" value="F:fatty acyl-CoA hydrolase activity"/>
    <property type="evidence" value="ECO:0007669"/>
    <property type="project" value="InterPro"/>
</dbReference>
<dbReference type="CDD" id="cd03444">
    <property type="entry name" value="Thioesterase_II_repeat1"/>
    <property type="match status" value="1"/>
</dbReference>
<dbReference type="InterPro" id="IPR049449">
    <property type="entry name" value="TesB_ACOT8-like_N"/>
</dbReference>
<dbReference type="GO" id="GO:0009062">
    <property type="term" value="P:fatty acid catabolic process"/>
    <property type="evidence" value="ECO:0007669"/>
    <property type="project" value="TreeGrafter"/>
</dbReference>
<dbReference type="STRING" id="28573.A0A0U1LYY5"/>
<dbReference type="GO" id="GO:0005782">
    <property type="term" value="C:peroxisomal matrix"/>
    <property type="evidence" value="ECO:0007669"/>
    <property type="project" value="UniProtKB-SubCell"/>
</dbReference>
<dbReference type="GO" id="GO:0006637">
    <property type="term" value="P:acyl-CoA metabolic process"/>
    <property type="evidence" value="ECO:0007669"/>
    <property type="project" value="InterPro"/>
</dbReference>
<dbReference type="InterPro" id="IPR029069">
    <property type="entry name" value="HotDog_dom_sf"/>
</dbReference>
<evidence type="ECO:0000259" key="3">
    <source>
        <dbReference type="Pfam" id="PF13622"/>
    </source>
</evidence>
<proteinExistence type="inferred from homology"/>
<evidence type="ECO:0000259" key="4">
    <source>
        <dbReference type="Pfam" id="PF20789"/>
    </source>
</evidence>
<dbReference type="AlphaFoldDB" id="A0A0U1LYY5"/>
<dbReference type="InterPro" id="IPR049450">
    <property type="entry name" value="ACOT8-like_C"/>
</dbReference>
<dbReference type="EMBL" id="CVMT01000004">
    <property type="protein sequence ID" value="CRG88076.1"/>
    <property type="molecule type" value="Genomic_DNA"/>
</dbReference>
<feature type="domain" description="Acyl-CoA thioesterase-like N-terminal HotDog" evidence="3">
    <location>
        <begin position="34"/>
        <end position="116"/>
    </location>
</feature>
<evidence type="ECO:0000313" key="5">
    <source>
        <dbReference type="EMBL" id="CRG88076.1"/>
    </source>
</evidence>
<dbReference type="SUPFAM" id="SSF54637">
    <property type="entry name" value="Thioesterase/thiol ester dehydrase-isomerase"/>
    <property type="match status" value="2"/>
</dbReference>